<protein>
    <submittedName>
        <fullName evidence="5">Tankyrase, TRF1-interacting ankyrin-related ADP-ribose polymerase</fullName>
    </submittedName>
</protein>
<dbReference type="Gene3D" id="1.25.40.20">
    <property type="entry name" value="Ankyrin repeat-containing domain"/>
    <property type="match status" value="1"/>
</dbReference>
<dbReference type="FunFam" id="1.25.40.20:FF:000021">
    <property type="entry name" value="Poly [ADP-ribose] polymerase"/>
    <property type="match status" value="1"/>
</dbReference>
<feature type="compositionally biased region" description="Low complexity" evidence="4">
    <location>
        <begin position="82"/>
        <end position="121"/>
    </location>
</feature>
<dbReference type="InterPro" id="IPR002110">
    <property type="entry name" value="Ankyrin_rpt"/>
</dbReference>
<reference evidence="5 6" key="1">
    <citation type="journal article" date="2020" name="G3 (Bethesda)">
        <title>Draft Genome of the Common Snapping Turtle, Chelydra serpentina, a Model for Phenotypic Plasticity in Reptiles.</title>
        <authorList>
            <person name="Das D."/>
            <person name="Singh S.K."/>
            <person name="Bierstedt J."/>
            <person name="Erickson A."/>
            <person name="Galli G.L.J."/>
            <person name="Crossley D.A. 2nd"/>
            <person name="Rhen T."/>
        </authorList>
    </citation>
    <scope>NUCLEOTIDE SEQUENCE [LARGE SCALE GENOMIC DNA]</scope>
    <source>
        <strain evidence="5">KW</strain>
    </source>
</reference>
<dbReference type="GO" id="GO:0085020">
    <property type="term" value="P:protein K6-linked ubiquitination"/>
    <property type="evidence" value="ECO:0007669"/>
    <property type="project" value="TreeGrafter"/>
</dbReference>
<feature type="region of interest" description="Disordered" evidence="4">
    <location>
        <begin position="1"/>
        <end position="133"/>
    </location>
</feature>
<proteinExistence type="predicted"/>
<feature type="non-terminal residue" evidence="5">
    <location>
        <position position="283"/>
    </location>
</feature>
<dbReference type="PROSITE" id="PS50088">
    <property type="entry name" value="ANK_REPEAT"/>
    <property type="match status" value="3"/>
</dbReference>
<evidence type="ECO:0000313" key="5">
    <source>
        <dbReference type="EMBL" id="KAG6922915.1"/>
    </source>
</evidence>
<dbReference type="SMART" id="SM00248">
    <property type="entry name" value="ANK"/>
    <property type="match status" value="4"/>
</dbReference>
<dbReference type="Pfam" id="PF12796">
    <property type="entry name" value="Ank_2"/>
    <property type="match status" value="1"/>
</dbReference>
<dbReference type="EMBL" id="JAHGAV010001075">
    <property type="protein sequence ID" value="KAG6922915.1"/>
    <property type="molecule type" value="Genomic_DNA"/>
</dbReference>
<dbReference type="PROSITE" id="PS50297">
    <property type="entry name" value="ANK_REP_REGION"/>
    <property type="match status" value="3"/>
</dbReference>
<accession>A0A8T1S2L8</accession>
<evidence type="ECO:0000256" key="4">
    <source>
        <dbReference type="SAM" id="MobiDB-lite"/>
    </source>
</evidence>
<keyword evidence="1" id="KW-0677">Repeat</keyword>
<gene>
    <name evidence="5" type="ORF">G0U57_000520</name>
</gene>
<comment type="caution">
    <text evidence="5">The sequence shown here is derived from an EMBL/GenBank/DDBJ whole genome shotgun (WGS) entry which is preliminary data.</text>
</comment>
<dbReference type="GO" id="GO:0070531">
    <property type="term" value="C:BRCA1-A complex"/>
    <property type="evidence" value="ECO:0007669"/>
    <property type="project" value="TreeGrafter"/>
</dbReference>
<feature type="compositionally biased region" description="Pro residues" evidence="4">
    <location>
        <begin position="29"/>
        <end position="39"/>
    </location>
</feature>
<dbReference type="PANTHER" id="PTHR24171:SF8">
    <property type="entry name" value="BRCA1-ASSOCIATED RING DOMAIN PROTEIN 1"/>
    <property type="match status" value="1"/>
</dbReference>
<dbReference type="GO" id="GO:0004842">
    <property type="term" value="F:ubiquitin-protein transferase activity"/>
    <property type="evidence" value="ECO:0007669"/>
    <property type="project" value="TreeGrafter"/>
</dbReference>
<feature type="compositionally biased region" description="Low complexity" evidence="4">
    <location>
        <begin position="40"/>
        <end position="49"/>
    </location>
</feature>
<dbReference type="Pfam" id="PF00023">
    <property type="entry name" value="Ank"/>
    <property type="match status" value="1"/>
</dbReference>
<feature type="repeat" description="ANK" evidence="3">
    <location>
        <begin position="166"/>
        <end position="198"/>
    </location>
</feature>
<evidence type="ECO:0000256" key="2">
    <source>
        <dbReference type="ARBA" id="ARBA00023043"/>
    </source>
</evidence>
<feature type="non-terminal residue" evidence="5">
    <location>
        <position position="1"/>
    </location>
</feature>
<feature type="repeat" description="ANK" evidence="3">
    <location>
        <begin position="199"/>
        <end position="231"/>
    </location>
</feature>
<dbReference type="GO" id="GO:0031436">
    <property type="term" value="C:BRCA1-BARD1 complex"/>
    <property type="evidence" value="ECO:0007669"/>
    <property type="project" value="TreeGrafter"/>
</dbReference>
<feature type="repeat" description="ANK" evidence="3">
    <location>
        <begin position="232"/>
        <end position="264"/>
    </location>
</feature>
<dbReference type="Proteomes" id="UP000765507">
    <property type="component" value="Unassembled WGS sequence"/>
</dbReference>
<organism evidence="5 6">
    <name type="scientific">Chelydra serpentina</name>
    <name type="common">Snapping turtle</name>
    <name type="synonym">Testudo serpentina</name>
    <dbReference type="NCBI Taxonomy" id="8475"/>
    <lineage>
        <taxon>Eukaryota</taxon>
        <taxon>Metazoa</taxon>
        <taxon>Chordata</taxon>
        <taxon>Craniata</taxon>
        <taxon>Vertebrata</taxon>
        <taxon>Euteleostomi</taxon>
        <taxon>Archelosauria</taxon>
        <taxon>Testudinata</taxon>
        <taxon>Testudines</taxon>
        <taxon>Cryptodira</taxon>
        <taxon>Durocryptodira</taxon>
        <taxon>Americhelydia</taxon>
        <taxon>Chelydroidea</taxon>
        <taxon>Chelydridae</taxon>
        <taxon>Chelydra</taxon>
    </lineage>
</organism>
<evidence type="ECO:0000256" key="1">
    <source>
        <dbReference type="ARBA" id="ARBA00022737"/>
    </source>
</evidence>
<evidence type="ECO:0000313" key="6">
    <source>
        <dbReference type="Proteomes" id="UP000765507"/>
    </source>
</evidence>
<evidence type="ECO:0000256" key="3">
    <source>
        <dbReference type="PROSITE-ProRule" id="PRU00023"/>
    </source>
</evidence>
<sequence>RRSVAAVTGPEWKMAAPRRSQHHHHHHPPPPAPASPPRSPGLSPAGAAPCPQRHSLAGPEGEAPAAGGGRDAERALSPEPPDSAAGAAPPPASGSSSSSVATSSGSASSSSSAASSPAAESPEPPGPGAGSGAFRELLEACRNGDVTRVKRLVDTGNVNAKDMAGRKSTPLHFAAGFGRKDVVEHLLQTGANVHARDDGGLIPLHNACSFGHAEVVSLLLCQGADPNARDNWNYTPLHEAAIKGKIDVCIVLLQHGADPNIRNTDGKSALDLADPSAKAVLTG</sequence>
<name>A0A8T1S2L8_CHESE</name>
<keyword evidence="2 3" id="KW-0040">ANK repeat</keyword>
<feature type="compositionally biased region" description="Basic residues" evidence="4">
    <location>
        <begin position="19"/>
        <end position="28"/>
    </location>
</feature>
<dbReference type="PANTHER" id="PTHR24171">
    <property type="entry name" value="ANKYRIN REPEAT DOMAIN-CONTAINING PROTEIN 39-RELATED"/>
    <property type="match status" value="1"/>
</dbReference>
<dbReference type="PRINTS" id="PR01415">
    <property type="entry name" value="ANKYRIN"/>
</dbReference>
<dbReference type="SUPFAM" id="SSF48403">
    <property type="entry name" value="Ankyrin repeat"/>
    <property type="match status" value="1"/>
</dbReference>
<keyword evidence="6" id="KW-1185">Reference proteome</keyword>
<dbReference type="AlphaFoldDB" id="A0A8T1S2L8"/>
<dbReference type="OrthoDB" id="194358at2759"/>
<dbReference type="InterPro" id="IPR036770">
    <property type="entry name" value="Ankyrin_rpt-contain_sf"/>
</dbReference>